<dbReference type="SUPFAM" id="SSF103473">
    <property type="entry name" value="MFS general substrate transporter"/>
    <property type="match status" value="1"/>
</dbReference>
<feature type="region of interest" description="Disordered" evidence="5">
    <location>
        <begin position="1"/>
        <end position="29"/>
    </location>
</feature>
<dbReference type="InterPro" id="IPR036259">
    <property type="entry name" value="MFS_trans_sf"/>
</dbReference>
<dbReference type="PANTHER" id="PTHR23502:SF34">
    <property type="entry name" value="PROTEIN HOL1"/>
    <property type="match status" value="1"/>
</dbReference>
<evidence type="ECO:0000313" key="7">
    <source>
        <dbReference type="EMBL" id="RFU31475.1"/>
    </source>
</evidence>
<dbReference type="PANTHER" id="PTHR23502">
    <property type="entry name" value="MAJOR FACILITATOR SUPERFAMILY"/>
    <property type="match status" value="1"/>
</dbReference>
<evidence type="ECO:0000256" key="3">
    <source>
        <dbReference type="ARBA" id="ARBA00022989"/>
    </source>
</evidence>
<dbReference type="STRING" id="5539.A0A3E2HDN0"/>
<feature type="non-terminal residue" evidence="7">
    <location>
        <position position="1"/>
    </location>
</feature>
<comment type="caution">
    <text evidence="7">The sequence shown here is derived from an EMBL/GenBank/DDBJ whole genome shotgun (WGS) entry which is preliminary data.</text>
</comment>
<feature type="non-terminal residue" evidence="7">
    <location>
        <position position="386"/>
    </location>
</feature>
<dbReference type="Proteomes" id="UP000258309">
    <property type="component" value="Unassembled WGS sequence"/>
</dbReference>
<dbReference type="GO" id="GO:0005886">
    <property type="term" value="C:plasma membrane"/>
    <property type="evidence" value="ECO:0007669"/>
    <property type="project" value="TreeGrafter"/>
</dbReference>
<feature type="transmembrane region" description="Helical" evidence="6">
    <location>
        <begin position="304"/>
        <end position="327"/>
    </location>
</feature>
<name>A0A3E2HDN0_SCYLI</name>
<keyword evidence="4 6" id="KW-0472">Membrane</keyword>
<evidence type="ECO:0000256" key="1">
    <source>
        <dbReference type="ARBA" id="ARBA00004141"/>
    </source>
</evidence>
<evidence type="ECO:0000256" key="4">
    <source>
        <dbReference type="ARBA" id="ARBA00023136"/>
    </source>
</evidence>
<evidence type="ECO:0000256" key="6">
    <source>
        <dbReference type="SAM" id="Phobius"/>
    </source>
</evidence>
<protein>
    <recommendedName>
        <fullName evidence="9">Major facilitator superfamily (MFS) profile domain-containing protein</fullName>
    </recommendedName>
</protein>
<evidence type="ECO:0008006" key="9">
    <source>
        <dbReference type="Google" id="ProtNLM"/>
    </source>
</evidence>
<feature type="transmembrane region" description="Helical" evidence="6">
    <location>
        <begin position="236"/>
        <end position="260"/>
    </location>
</feature>
<dbReference type="OrthoDB" id="5215911at2759"/>
<dbReference type="EMBL" id="NCSJ02000075">
    <property type="protein sequence ID" value="RFU31475.1"/>
    <property type="molecule type" value="Genomic_DNA"/>
</dbReference>
<dbReference type="Gene3D" id="1.20.1720.10">
    <property type="entry name" value="Multidrug resistance protein D"/>
    <property type="match status" value="1"/>
</dbReference>
<sequence length="386" mass="41812">MESKPDAASVSHSEYEAHAKHAQQHAGQEIEVAQLFEEDANGNVTARFLLPRPTDDPKDPLVNMERVEEASGSFIWAAVAQSWGSLLGARIVQGFGASSSEALGPSVIADLYFLHERGTKMGFYTLMIASGKTNFRRSAENETSGGVTESNLTEIRARARPSWIKSLSLTSWYEKETSIWWLWRRPFLTLQYPAVIWGSLTYGVSLGWVVLQQTAGAVAFPELYGFGRLATGNINIANLIGAIIGCIIGGPCSDYVVSAITKRRGGFFKPEFRLWCIIPAIIFGPIGLMLWGCGLGNHMASITAIAGSGITYAVLCAVPSIGMTYVVDSYRPLAGETMTVLTAFKNTFAFGLSFGVEPWINSDGYVKVAGFCVLIEGVSGQQHNSV</sequence>
<dbReference type="AlphaFoldDB" id="A0A3E2HDN0"/>
<evidence type="ECO:0000256" key="2">
    <source>
        <dbReference type="ARBA" id="ARBA00022692"/>
    </source>
</evidence>
<keyword evidence="8" id="KW-1185">Reference proteome</keyword>
<proteinExistence type="predicted"/>
<comment type="subcellular location">
    <subcellularLocation>
        <location evidence="1">Membrane</location>
        <topology evidence="1">Multi-pass membrane protein</topology>
    </subcellularLocation>
</comment>
<reference evidence="7 8" key="1">
    <citation type="submission" date="2018-05" db="EMBL/GenBank/DDBJ databases">
        <title>Draft genome sequence of Scytalidium lignicola DSM 105466, a ubiquitous saprotrophic fungus.</title>
        <authorList>
            <person name="Buettner E."/>
            <person name="Gebauer A.M."/>
            <person name="Hofrichter M."/>
            <person name="Liers C."/>
            <person name="Kellner H."/>
        </authorList>
    </citation>
    <scope>NUCLEOTIDE SEQUENCE [LARGE SCALE GENOMIC DNA]</scope>
    <source>
        <strain evidence="7 8">DSM 105466</strain>
    </source>
</reference>
<organism evidence="7 8">
    <name type="scientific">Scytalidium lignicola</name>
    <name type="common">Hyphomycete</name>
    <dbReference type="NCBI Taxonomy" id="5539"/>
    <lineage>
        <taxon>Eukaryota</taxon>
        <taxon>Fungi</taxon>
        <taxon>Dikarya</taxon>
        <taxon>Ascomycota</taxon>
        <taxon>Pezizomycotina</taxon>
        <taxon>Leotiomycetes</taxon>
        <taxon>Leotiomycetes incertae sedis</taxon>
        <taxon>Scytalidium</taxon>
    </lineage>
</organism>
<dbReference type="GO" id="GO:0022857">
    <property type="term" value="F:transmembrane transporter activity"/>
    <property type="evidence" value="ECO:0007669"/>
    <property type="project" value="TreeGrafter"/>
</dbReference>
<evidence type="ECO:0000256" key="5">
    <source>
        <dbReference type="SAM" id="MobiDB-lite"/>
    </source>
</evidence>
<evidence type="ECO:0000313" key="8">
    <source>
        <dbReference type="Proteomes" id="UP000258309"/>
    </source>
</evidence>
<keyword evidence="2 6" id="KW-0812">Transmembrane</keyword>
<feature type="transmembrane region" description="Helical" evidence="6">
    <location>
        <begin position="194"/>
        <end position="216"/>
    </location>
</feature>
<accession>A0A3E2HDN0</accession>
<gene>
    <name evidence="7" type="ORF">B7463_g4869</name>
</gene>
<keyword evidence="3 6" id="KW-1133">Transmembrane helix</keyword>
<feature type="transmembrane region" description="Helical" evidence="6">
    <location>
        <begin position="272"/>
        <end position="292"/>
    </location>
</feature>